<protein>
    <recommendedName>
        <fullName evidence="1">DUF3669 domain-containing protein</fullName>
    </recommendedName>
</protein>
<gene>
    <name evidence="2" type="ORF">QBC40DRAFT_269291</name>
</gene>
<organism evidence="2 3">
    <name type="scientific">Triangularia verruculosa</name>
    <dbReference type="NCBI Taxonomy" id="2587418"/>
    <lineage>
        <taxon>Eukaryota</taxon>
        <taxon>Fungi</taxon>
        <taxon>Dikarya</taxon>
        <taxon>Ascomycota</taxon>
        <taxon>Pezizomycotina</taxon>
        <taxon>Sordariomycetes</taxon>
        <taxon>Sordariomycetidae</taxon>
        <taxon>Sordariales</taxon>
        <taxon>Podosporaceae</taxon>
        <taxon>Triangularia</taxon>
    </lineage>
</organism>
<dbReference type="PANTHER" id="PTHR40780">
    <property type="entry name" value="DUF3669 DOMAIN-CONTAINING PROTEIN"/>
    <property type="match status" value="1"/>
</dbReference>
<dbReference type="Proteomes" id="UP001303160">
    <property type="component" value="Unassembled WGS sequence"/>
</dbReference>
<dbReference type="InterPro" id="IPR022137">
    <property type="entry name" value="Znf_prot_DUF3669"/>
</dbReference>
<accession>A0AAN6XBB2</accession>
<reference evidence="2" key="2">
    <citation type="submission" date="2023-05" db="EMBL/GenBank/DDBJ databases">
        <authorList>
            <consortium name="Lawrence Berkeley National Laboratory"/>
            <person name="Steindorff A."/>
            <person name="Hensen N."/>
            <person name="Bonometti L."/>
            <person name="Westerberg I."/>
            <person name="Brannstrom I.O."/>
            <person name="Guillou S."/>
            <person name="Cros-Aarteil S."/>
            <person name="Calhoun S."/>
            <person name="Haridas S."/>
            <person name="Kuo A."/>
            <person name="Mondo S."/>
            <person name="Pangilinan J."/>
            <person name="Riley R."/>
            <person name="Labutti K."/>
            <person name="Andreopoulos B."/>
            <person name="Lipzen A."/>
            <person name="Chen C."/>
            <person name="Yanf M."/>
            <person name="Daum C."/>
            <person name="Ng V."/>
            <person name="Clum A."/>
            <person name="Ohm R."/>
            <person name="Martin F."/>
            <person name="Silar P."/>
            <person name="Natvig D."/>
            <person name="Lalanne C."/>
            <person name="Gautier V."/>
            <person name="Ament-Velasquez S.L."/>
            <person name="Kruys A."/>
            <person name="Hutchinson M.I."/>
            <person name="Powell A.J."/>
            <person name="Barry K."/>
            <person name="Miller A.N."/>
            <person name="Grigoriev I.V."/>
            <person name="Debuchy R."/>
            <person name="Gladieux P."/>
            <person name="Thoren M.H."/>
            <person name="Johannesson H."/>
        </authorList>
    </citation>
    <scope>NUCLEOTIDE SEQUENCE</scope>
    <source>
        <strain evidence="2">CBS 315.58</strain>
    </source>
</reference>
<evidence type="ECO:0000259" key="1">
    <source>
        <dbReference type="Pfam" id="PF12417"/>
    </source>
</evidence>
<comment type="caution">
    <text evidence="2">The sequence shown here is derived from an EMBL/GenBank/DDBJ whole genome shotgun (WGS) entry which is preliminary data.</text>
</comment>
<dbReference type="Pfam" id="PF12417">
    <property type="entry name" value="DUF3669"/>
    <property type="match status" value="1"/>
</dbReference>
<dbReference type="AlphaFoldDB" id="A0AAN6XBB2"/>
<proteinExistence type="predicted"/>
<reference evidence="2" key="1">
    <citation type="journal article" date="2023" name="Mol. Phylogenet. Evol.">
        <title>Genome-scale phylogeny and comparative genomics of the fungal order Sordariales.</title>
        <authorList>
            <person name="Hensen N."/>
            <person name="Bonometti L."/>
            <person name="Westerberg I."/>
            <person name="Brannstrom I.O."/>
            <person name="Guillou S."/>
            <person name="Cros-Aarteil S."/>
            <person name="Calhoun S."/>
            <person name="Haridas S."/>
            <person name="Kuo A."/>
            <person name="Mondo S."/>
            <person name="Pangilinan J."/>
            <person name="Riley R."/>
            <person name="LaButti K."/>
            <person name="Andreopoulos B."/>
            <person name="Lipzen A."/>
            <person name="Chen C."/>
            <person name="Yan M."/>
            <person name="Daum C."/>
            <person name="Ng V."/>
            <person name="Clum A."/>
            <person name="Steindorff A."/>
            <person name="Ohm R.A."/>
            <person name="Martin F."/>
            <person name="Silar P."/>
            <person name="Natvig D.O."/>
            <person name="Lalanne C."/>
            <person name="Gautier V."/>
            <person name="Ament-Velasquez S.L."/>
            <person name="Kruys A."/>
            <person name="Hutchinson M.I."/>
            <person name="Powell A.J."/>
            <person name="Barry K."/>
            <person name="Miller A.N."/>
            <person name="Grigoriev I.V."/>
            <person name="Debuchy R."/>
            <person name="Gladieux P."/>
            <person name="Hiltunen Thoren M."/>
            <person name="Johannesson H."/>
        </authorList>
    </citation>
    <scope>NUCLEOTIDE SEQUENCE</scope>
    <source>
        <strain evidence="2">CBS 315.58</strain>
    </source>
</reference>
<keyword evidence="3" id="KW-1185">Reference proteome</keyword>
<evidence type="ECO:0000313" key="2">
    <source>
        <dbReference type="EMBL" id="KAK4195452.1"/>
    </source>
</evidence>
<evidence type="ECO:0000313" key="3">
    <source>
        <dbReference type="Proteomes" id="UP001303160"/>
    </source>
</evidence>
<name>A0AAN6XBB2_9PEZI</name>
<sequence length="343" mass="38933">MAHDHGNAATSYHKIGFGQCGLVCTKLQSRSVVKIAGPYFHDGLFEDYQCHLRLLDGLSHHDTQCRIPNAFTYIDQSDSSWWAANQPLLPVDPKFPFPSMALITERIPPIPTTMRNALIERYCPPVLQQKAKALPANKDCLARVYLGRRRRPGAPLPPNFTLRNFNFCLDQLIECGLPVEAYARTMGRCLAVMHWEARIDGYDVEFVLGGDRQTDTDGATAMGVFGQLERRICMWVLDFNLCNRLVKDDDAFLLENEEAVIAQLVLGFFENDPYYPLPMMGDESVEEGLWGAFREEYVRQSAVVLGDQSSLRHLPPRFIDACVERERRNLQEGLGHGHRQYKG</sequence>
<dbReference type="PANTHER" id="PTHR40780:SF2">
    <property type="entry name" value="DUF3669 DOMAIN-CONTAINING PROTEIN"/>
    <property type="match status" value="1"/>
</dbReference>
<feature type="domain" description="DUF3669" evidence="1">
    <location>
        <begin position="234"/>
        <end position="308"/>
    </location>
</feature>
<dbReference type="EMBL" id="MU864013">
    <property type="protein sequence ID" value="KAK4195452.1"/>
    <property type="molecule type" value="Genomic_DNA"/>
</dbReference>